<evidence type="ECO:0000313" key="3">
    <source>
        <dbReference type="Proteomes" id="UP000887116"/>
    </source>
</evidence>
<organism evidence="2 3">
    <name type="scientific">Trichonephila clavata</name>
    <name type="common">Joro spider</name>
    <name type="synonym">Nephila clavata</name>
    <dbReference type="NCBI Taxonomy" id="2740835"/>
    <lineage>
        <taxon>Eukaryota</taxon>
        <taxon>Metazoa</taxon>
        <taxon>Ecdysozoa</taxon>
        <taxon>Arthropoda</taxon>
        <taxon>Chelicerata</taxon>
        <taxon>Arachnida</taxon>
        <taxon>Araneae</taxon>
        <taxon>Araneomorphae</taxon>
        <taxon>Entelegynae</taxon>
        <taxon>Araneoidea</taxon>
        <taxon>Nephilidae</taxon>
        <taxon>Trichonephila</taxon>
    </lineage>
</organism>
<comment type="caution">
    <text evidence="2">The sequence shown here is derived from an EMBL/GenBank/DDBJ whole genome shotgun (WGS) entry which is preliminary data.</text>
</comment>
<protein>
    <submittedName>
        <fullName evidence="2">Uncharacterized protein</fullName>
    </submittedName>
</protein>
<evidence type="ECO:0000313" key="1">
    <source>
        <dbReference type="EMBL" id="GFQ89627.1"/>
    </source>
</evidence>
<dbReference type="AlphaFoldDB" id="A0A8X6JBL2"/>
<sequence length="74" mass="8540">MQVPEADRDPVGEGDFGIVTDRPVLAFFDLCILYRVLKDERESWISCRFAIFDGFVTDFMSAGMEHFCLTIRSR</sequence>
<dbReference type="Proteomes" id="UP000887116">
    <property type="component" value="Unassembled WGS sequence"/>
</dbReference>
<proteinExistence type="predicted"/>
<accession>A0A8X6JBL2</accession>
<evidence type="ECO:0000313" key="2">
    <source>
        <dbReference type="EMBL" id="GFR00381.1"/>
    </source>
</evidence>
<gene>
    <name evidence="2" type="ORF">TNCT_232291</name>
    <name evidence="1" type="ORF">TNCT_79701</name>
</gene>
<dbReference type="EMBL" id="BMAO01023587">
    <property type="protein sequence ID" value="GFQ89627.1"/>
    <property type="molecule type" value="Genomic_DNA"/>
</dbReference>
<reference evidence="2" key="1">
    <citation type="submission" date="2020-07" db="EMBL/GenBank/DDBJ databases">
        <title>Multicomponent nature underlies the extraordinary mechanical properties of spider dragline silk.</title>
        <authorList>
            <person name="Kono N."/>
            <person name="Nakamura H."/>
            <person name="Mori M."/>
            <person name="Yoshida Y."/>
            <person name="Ohtoshi R."/>
            <person name="Malay A.D."/>
            <person name="Moran D.A.P."/>
            <person name="Tomita M."/>
            <person name="Numata K."/>
            <person name="Arakawa K."/>
        </authorList>
    </citation>
    <scope>NUCLEOTIDE SEQUENCE</scope>
</reference>
<dbReference type="EMBL" id="BMAO01015236">
    <property type="protein sequence ID" value="GFR00381.1"/>
    <property type="molecule type" value="Genomic_DNA"/>
</dbReference>
<name>A0A8X6JBL2_TRICU</name>
<keyword evidence="3" id="KW-1185">Reference proteome</keyword>